<evidence type="ECO:0000313" key="3">
    <source>
        <dbReference type="EMBL" id="TGO15707.1"/>
    </source>
</evidence>
<dbReference type="GO" id="GO:0005739">
    <property type="term" value="C:mitochondrion"/>
    <property type="evidence" value="ECO:0007669"/>
    <property type="project" value="TreeGrafter"/>
</dbReference>
<dbReference type="PANTHER" id="PTHR44086:SF10">
    <property type="entry name" value="THIOSULFATE SULFURTRANSFERASE_RHODANESE-LIKE DOMAIN-CONTAINING PROTEIN 3"/>
    <property type="match status" value="1"/>
</dbReference>
<dbReference type="AlphaFoldDB" id="A0A4Z1F3L7"/>
<dbReference type="SUPFAM" id="SSF52821">
    <property type="entry name" value="Rhodanese/Cell cycle control phosphatase"/>
    <property type="match status" value="1"/>
</dbReference>
<keyword evidence="1" id="KW-0808">Transferase</keyword>
<dbReference type="Gene3D" id="3.40.250.10">
    <property type="entry name" value="Rhodanese-like domain"/>
    <property type="match status" value="1"/>
</dbReference>
<dbReference type="PANTHER" id="PTHR44086">
    <property type="entry name" value="THIOSULFATE SULFURTRANSFERASE RDL2, MITOCHONDRIAL-RELATED"/>
    <property type="match status" value="1"/>
</dbReference>
<keyword evidence="4" id="KW-1185">Reference proteome</keyword>
<dbReference type="CDD" id="cd01519">
    <property type="entry name" value="RHOD_HSP67B2"/>
    <property type="match status" value="1"/>
</dbReference>
<protein>
    <recommendedName>
        <fullName evidence="1">Sulfurtransferase</fullName>
    </recommendedName>
</protein>
<dbReference type="PROSITE" id="PS00683">
    <property type="entry name" value="RHODANESE_2"/>
    <property type="match status" value="1"/>
</dbReference>
<dbReference type="SMART" id="SM00450">
    <property type="entry name" value="RHOD"/>
    <property type="match status" value="1"/>
</dbReference>
<evidence type="ECO:0000259" key="2">
    <source>
        <dbReference type="PROSITE" id="PS50206"/>
    </source>
</evidence>
<gene>
    <name evidence="3" type="ORF">BTUL_0037g00130</name>
</gene>
<name>A0A4Z1F3L7_9HELO</name>
<dbReference type="GO" id="GO:0004792">
    <property type="term" value="F:thiosulfate-cyanide sulfurtransferase activity"/>
    <property type="evidence" value="ECO:0007669"/>
    <property type="project" value="InterPro"/>
</dbReference>
<feature type="domain" description="Rhodanese" evidence="2">
    <location>
        <begin position="92"/>
        <end position="194"/>
    </location>
</feature>
<dbReference type="Pfam" id="PF00581">
    <property type="entry name" value="Rhodanese"/>
    <property type="match status" value="1"/>
</dbReference>
<organism evidence="3 4">
    <name type="scientific">Botrytis tulipae</name>
    <dbReference type="NCBI Taxonomy" id="87230"/>
    <lineage>
        <taxon>Eukaryota</taxon>
        <taxon>Fungi</taxon>
        <taxon>Dikarya</taxon>
        <taxon>Ascomycota</taxon>
        <taxon>Pezizomycotina</taxon>
        <taxon>Leotiomycetes</taxon>
        <taxon>Helotiales</taxon>
        <taxon>Sclerotiniaceae</taxon>
        <taxon>Botrytis</taxon>
    </lineage>
</organism>
<proteinExistence type="predicted"/>
<reference evidence="3 4" key="1">
    <citation type="submission" date="2017-12" db="EMBL/GenBank/DDBJ databases">
        <title>Comparative genomics of Botrytis spp.</title>
        <authorList>
            <person name="Valero-Jimenez C.A."/>
            <person name="Tapia P."/>
            <person name="Veloso J."/>
            <person name="Silva-Moreno E."/>
            <person name="Staats M."/>
            <person name="Valdes J.H."/>
            <person name="Van Kan J.A.L."/>
        </authorList>
    </citation>
    <scope>NUCLEOTIDE SEQUENCE [LARGE SCALE GENOMIC DNA]</scope>
    <source>
        <strain evidence="3 4">Bt9001</strain>
    </source>
</reference>
<comment type="caution">
    <text evidence="3">The sequence shown here is derived from an EMBL/GenBank/DDBJ whole genome shotgun (WGS) entry which is preliminary data.</text>
</comment>
<dbReference type="Proteomes" id="UP000297777">
    <property type="component" value="Unassembled WGS sequence"/>
</dbReference>
<sequence length="212" mass="23565">MSTPRVSRTLARAFQTRMGASSVKCYSMTHLSTSSCTNFSTRVRDGALMNAGIFGRETARGSRHVRRSYSQESETKSKYYTFEDMQKLASAPHPDTHIIDVRTPLEVQQTGRIPSAVNISITTDPDAFSISEEEFEDRFGFERPGKEEECVFYCKAGVRSRAAAQIAKGNGWRKVGEFEGSWGEWSGKGGEVERGACCESWGCWDSGVNGVW</sequence>
<evidence type="ECO:0000313" key="4">
    <source>
        <dbReference type="Proteomes" id="UP000297777"/>
    </source>
</evidence>
<dbReference type="EMBL" id="PQXH01000037">
    <property type="protein sequence ID" value="TGO15707.1"/>
    <property type="molecule type" value="Genomic_DNA"/>
</dbReference>
<accession>A0A4Z1F3L7</accession>
<dbReference type="OrthoDB" id="566238at2759"/>
<dbReference type="InterPro" id="IPR001763">
    <property type="entry name" value="Rhodanese-like_dom"/>
</dbReference>
<dbReference type="InterPro" id="IPR001307">
    <property type="entry name" value="Thiosulphate_STrfase_CS"/>
</dbReference>
<dbReference type="PROSITE" id="PS50206">
    <property type="entry name" value="RHODANESE_3"/>
    <property type="match status" value="1"/>
</dbReference>
<evidence type="ECO:0000256" key="1">
    <source>
        <dbReference type="RuleBase" id="RU000507"/>
    </source>
</evidence>
<dbReference type="InterPro" id="IPR036873">
    <property type="entry name" value="Rhodanese-like_dom_sf"/>
</dbReference>